<accession>A0A0R3QMU7</accession>
<reference evidence="1 2" key="2">
    <citation type="submission" date="2018-11" db="EMBL/GenBank/DDBJ databases">
        <authorList>
            <consortium name="Pathogen Informatics"/>
        </authorList>
    </citation>
    <scope>NUCLEOTIDE SEQUENCE [LARGE SCALE GENOMIC DNA]</scope>
</reference>
<dbReference type="Proteomes" id="UP000280834">
    <property type="component" value="Unassembled WGS sequence"/>
</dbReference>
<protein>
    <submittedName>
        <fullName evidence="1 3">Uncharacterized protein</fullName>
    </submittedName>
</protein>
<dbReference type="EMBL" id="UZAG01015807">
    <property type="protein sequence ID" value="VDO23450.1"/>
    <property type="molecule type" value="Genomic_DNA"/>
</dbReference>
<evidence type="ECO:0000313" key="1">
    <source>
        <dbReference type="EMBL" id="VDO23450.1"/>
    </source>
</evidence>
<name>A0A0R3QMU7_9BILA</name>
<gene>
    <name evidence="1" type="ORF">BTMF_LOCUS7083</name>
</gene>
<dbReference type="WBParaSite" id="BTMF_0000903201-mRNA-1">
    <property type="protein sequence ID" value="BTMF_0000903201-mRNA-1"/>
    <property type="gene ID" value="BTMF_0000903201"/>
</dbReference>
<reference evidence="3" key="1">
    <citation type="submission" date="2017-02" db="UniProtKB">
        <authorList>
            <consortium name="WormBaseParasite"/>
        </authorList>
    </citation>
    <scope>IDENTIFICATION</scope>
</reference>
<evidence type="ECO:0000313" key="3">
    <source>
        <dbReference type="WBParaSite" id="BTMF_0000903201-mRNA-1"/>
    </source>
</evidence>
<sequence length="41" mass="4915">MRGVKNRNFIRGMSFENVFEQSSTFTQINFYECVLYEWQGG</sequence>
<organism evidence="3">
    <name type="scientific">Brugia timori</name>
    <dbReference type="NCBI Taxonomy" id="42155"/>
    <lineage>
        <taxon>Eukaryota</taxon>
        <taxon>Metazoa</taxon>
        <taxon>Ecdysozoa</taxon>
        <taxon>Nematoda</taxon>
        <taxon>Chromadorea</taxon>
        <taxon>Rhabditida</taxon>
        <taxon>Spirurina</taxon>
        <taxon>Spiruromorpha</taxon>
        <taxon>Filarioidea</taxon>
        <taxon>Onchocercidae</taxon>
        <taxon>Brugia</taxon>
    </lineage>
</organism>
<keyword evidence="2" id="KW-1185">Reference proteome</keyword>
<evidence type="ECO:0000313" key="2">
    <source>
        <dbReference type="Proteomes" id="UP000280834"/>
    </source>
</evidence>
<proteinExistence type="predicted"/>
<dbReference type="AlphaFoldDB" id="A0A0R3QMU7"/>